<keyword evidence="10" id="KW-0997">Cell inner membrane</keyword>
<feature type="transmembrane region" description="Helical" evidence="9">
    <location>
        <begin position="246"/>
        <end position="268"/>
    </location>
</feature>
<keyword evidence="7 9" id="KW-1133">Transmembrane helix</keyword>
<feature type="transmembrane region" description="Helical" evidence="9">
    <location>
        <begin position="112"/>
        <end position="132"/>
    </location>
</feature>
<protein>
    <recommendedName>
        <fullName evidence="3 10">sn-glycerol-3-phosphate transport system permease protein UgpE</fullName>
    </recommendedName>
</protein>
<evidence type="ECO:0000256" key="9">
    <source>
        <dbReference type="RuleBase" id="RU363032"/>
    </source>
</evidence>
<feature type="transmembrane region" description="Helical" evidence="9">
    <location>
        <begin position="76"/>
        <end position="100"/>
    </location>
</feature>
<dbReference type="PANTHER" id="PTHR43744:SF8">
    <property type="entry name" value="SN-GLYCEROL-3-PHOSPHATE TRANSPORT SYSTEM PERMEASE PROTEIN UGPE"/>
    <property type="match status" value="1"/>
</dbReference>
<keyword evidence="5 10" id="KW-1003">Cell membrane</keyword>
<dbReference type="GO" id="GO:0005886">
    <property type="term" value="C:plasma membrane"/>
    <property type="evidence" value="ECO:0007669"/>
    <property type="project" value="UniProtKB-SubCell"/>
</dbReference>
<evidence type="ECO:0000256" key="5">
    <source>
        <dbReference type="ARBA" id="ARBA00022475"/>
    </source>
</evidence>
<dbReference type="RefSeq" id="WP_140192462.1">
    <property type="nucleotide sequence ID" value="NZ_CP065915.1"/>
</dbReference>
<evidence type="ECO:0000256" key="10">
    <source>
        <dbReference type="RuleBase" id="RU363056"/>
    </source>
</evidence>
<evidence type="ECO:0000256" key="1">
    <source>
        <dbReference type="ARBA" id="ARBA00004651"/>
    </source>
</evidence>
<dbReference type="InterPro" id="IPR000515">
    <property type="entry name" value="MetI-like"/>
</dbReference>
<dbReference type="GO" id="GO:0055085">
    <property type="term" value="P:transmembrane transport"/>
    <property type="evidence" value="ECO:0007669"/>
    <property type="project" value="InterPro"/>
</dbReference>
<evidence type="ECO:0000256" key="8">
    <source>
        <dbReference type="ARBA" id="ARBA00023136"/>
    </source>
</evidence>
<reference evidence="12 13" key="1">
    <citation type="submission" date="2019-06" db="EMBL/GenBank/DDBJ databases">
        <title>Genome of new Rhodobacteraceae sp. SM1903.</title>
        <authorList>
            <person name="Ren X."/>
        </authorList>
    </citation>
    <scope>NUCLEOTIDE SEQUENCE [LARGE SCALE GENOMIC DNA]</scope>
    <source>
        <strain evidence="12 13">SM1903</strain>
    </source>
</reference>
<proteinExistence type="inferred from homology"/>
<dbReference type="AlphaFoldDB" id="A0A5C5GAF8"/>
<evidence type="ECO:0000259" key="11">
    <source>
        <dbReference type="PROSITE" id="PS50928"/>
    </source>
</evidence>
<comment type="function">
    <text evidence="10">Part of the ABC transporter complex UgpBAEC involved in sn-glycerol-3-phosphate (G3P) import. Probably responsible for the translocation of the substrate across the membrane.</text>
</comment>
<evidence type="ECO:0000256" key="2">
    <source>
        <dbReference type="ARBA" id="ARBA00011557"/>
    </source>
</evidence>
<evidence type="ECO:0000256" key="4">
    <source>
        <dbReference type="ARBA" id="ARBA00022448"/>
    </source>
</evidence>
<comment type="similarity">
    <text evidence="9">Belongs to the binding-protein-dependent transport system permease family.</text>
</comment>
<feature type="transmembrane region" description="Helical" evidence="9">
    <location>
        <begin position="12"/>
        <end position="37"/>
    </location>
</feature>
<dbReference type="OrthoDB" id="9815445at2"/>
<dbReference type="InterPro" id="IPR035906">
    <property type="entry name" value="MetI-like_sf"/>
</dbReference>
<comment type="subunit">
    <text evidence="2 10">The complex is composed of two ATP-binding proteins (UgpC), two transmembrane proteins (UgpA and UgpE) and a solute-binding protein (UgpB).</text>
</comment>
<sequence>MYPRPIPETAKGARFTYGAFVWVILLLWLAPLFAIFLTSARTAEDIAAGNLWGIPTEIGLVDNYIGVFQLTPMTSYYWNSILMTVPSVILVLALSTLAGFVLSKYRFPGNMLLFGIFIGGNFLPAQIMMIPVRNLMVNLGVYDTVWALVIFHVAFQTGFATLFMRNFIAALPRELFEAARAEGCSPMQILVHVVFPLVRPALAALAILTFTFIWNDYFWAVVLTISDSVKPVTAGLASLRGQYYSAWNLLSAATVIVAIPPVVLFFFMQRHFVSGLTMGAVKG</sequence>
<dbReference type="CDD" id="cd06261">
    <property type="entry name" value="TM_PBP2"/>
    <property type="match status" value="1"/>
</dbReference>
<feature type="transmembrane region" description="Helical" evidence="9">
    <location>
        <begin position="189"/>
        <end position="214"/>
    </location>
</feature>
<dbReference type="Gene3D" id="1.10.3720.10">
    <property type="entry name" value="MetI-like"/>
    <property type="match status" value="1"/>
</dbReference>
<evidence type="ECO:0000313" key="12">
    <source>
        <dbReference type="EMBL" id="TNY31782.1"/>
    </source>
</evidence>
<keyword evidence="8 9" id="KW-0472">Membrane</keyword>
<dbReference type="Pfam" id="PF00528">
    <property type="entry name" value="BPD_transp_1"/>
    <property type="match status" value="1"/>
</dbReference>
<evidence type="ECO:0000313" key="13">
    <source>
        <dbReference type="Proteomes" id="UP000314011"/>
    </source>
</evidence>
<dbReference type="PROSITE" id="PS50928">
    <property type="entry name" value="ABC_TM1"/>
    <property type="match status" value="1"/>
</dbReference>
<comment type="caution">
    <text evidence="12">The sequence shown here is derived from an EMBL/GenBank/DDBJ whole genome shotgun (WGS) entry which is preliminary data.</text>
</comment>
<gene>
    <name evidence="10" type="primary">ugpE</name>
    <name evidence="12" type="ORF">FHY64_00310</name>
</gene>
<feature type="domain" description="ABC transmembrane type-1" evidence="11">
    <location>
        <begin position="77"/>
        <end position="268"/>
    </location>
</feature>
<name>A0A5C5GAF8_9RHOB</name>
<dbReference type="PANTHER" id="PTHR43744">
    <property type="entry name" value="ABC TRANSPORTER PERMEASE PROTEIN MG189-RELATED-RELATED"/>
    <property type="match status" value="1"/>
</dbReference>
<keyword evidence="6 9" id="KW-0812">Transmembrane</keyword>
<dbReference type="Proteomes" id="UP000314011">
    <property type="component" value="Unassembled WGS sequence"/>
</dbReference>
<evidence type="ECO:0000256" key="7">
    <source>
        <dbReference type="ARBA" id="ARBA00022989"/>
    </source>
</evidence>
<accession>A0A5C5GAF8</accession>
<dbReference type="EMBL" id="VFFF01000001">
    <property type="protein sequence ID" value="TNY31782.1"/>
    <property type="molecule type" value="Genomic_DNA"/>
</dbReference>
<keyword evidence="4 9" id="KW-0813">Transport</keyword>
<dbReference type="SUPFAM" id="SSF161098">
    <property type="entry name" value="MetI-like"/>
    <property type="match status" value="1"/>
</dbReference>
<evidence type="ECO:0000256" key="3">
    <source>
        <dbReference type="ARBA" id="ARBA00020515"/>
    </source>
</evidence>
<feature type="transmembrane region" description="Helical" evidence="9">
    <location>
        <begin position="144"/>
        <end position="168"/>
    </location>
</feature>
<comment type="subcellular location">
    <subcellularLocation>
        <location evidence="10">Cell inner membrane</location>
        <topology evidence="10">Multi-pass membrane protein</topology>
    </subcellularLocation>
    <subcellularLocation>
        <location evidence="1 9">Cell membrane</location>
        <topology evidence="1 9">Multi-pass membrane protein</topology>
    </subcellularLocation>
</comment>
<keyword evidence="13" id="KW-1185">Reference proteome</keyword>
<evidence type="ECO:0000256" key="6">
    <source>
        <dbReference type="ARBA" id="ARBA00022692"/>
    </source>
</evidence>
<organism evidence="12 13">
    <name type="scientific">Pelagovum pacificum</name>
    <dbReference type="NCBI Taxonomy" id="2588711"/>
    <lineage>
        <taxon>Bacteria</taxon>
        <taxon>Pseudomonadati</taxon>
        <taxon>Pseudomonadota</taxon>
        <taxon>Alphaproteobacteria</taxon>
        <taxon>Rhodobacterales</taxon>
        <taxon>Paracoccaceae</taxon>
        <taxon>Pelagovum</taxon>
    </lineage>
</organism>